<protein>
    <submittedName>
        <fullName evidence="2">Uncharacterized protein</fullName>
    </submittedName>
</protein>
<evidence type="ECO:0000313" key="2">
    <source>
        <dbReference type="EMBL" id="CAA6802160.1"/>
    </source>
</evidence>
<dbReference type="AlphaFoldDB" id="A0A6S6RYH2"/>
<keyword evidence="1" id="KW-1133">Transmembrane helix</keyword>
<accession>A0A6S6RYH2</accession>
<evidence type="ECO:0000256" key="1">
    <source>
        <dbReference type="SAM" id="Phobius"/>
    </source>
</evidence>
<sequence>MQSKITFVLLFVLSFSVFHDSFISLMDDELSSSSTHYMSDNVESSEPTELHELHNIFHFMAIVSFVGAVEVRFAKKETIAHVNIAYTPPIKKTSYKPPIA</sequence>
<keyword evidence="1" id="KW-0812">Transmembrane</keyword>
<name>A0A6S6RYH2_9BACT</name>
<gene>
    <name evidence="2" type="ORF">HELGO_WM2543</name>
</gene>
<reference evidence="2" key="1">
    <citation type="submission" date="2020-01" db="EMBL/GenBank/DDBJ databases">
        <authorList>
            <person name="Meier V. D."/>
            <person name="Meier V D."/>
        </authorList>
    </citation>
    <scope>NUCLEOTIDE SEQUENCE</scope>
    <source>
        <strain evidence="2">HLG_WM_MAG_01</strain>
    </source>
</reference>
<organism evidence="2">
    <name type="scientific">uncultured Sulfurovum sp</name>
    <dbReference type="NCBI Taxonomy" id="269237"/>
    <lineage>
        <taxon>Bacteria</taxon>
        <taxon>Pseudomonadati</taxon>
        <taxon>Campylobacterota</taxon>
        <taxon>Epsilonproteobacteria</taxon>
        <taxon>Campylobacterales</taxon>
        <taxon>Sulfurovaceae</taxon>
        <taxon>Sulfurovum</taxon>
        <taxon>environmental samples</taxon>
    </lineage>
</organism>
<keyword evidence="1" id="KW-0472">Membrane</keyword>
<feature type="transmembrane region" description="Helical" evidence="1">
    <location>
        <begin position="56"/>
        <end position="74"/>
    </location>
</feature>
<proteinExistence type="predicted"/>
<dbReference type="EMBL" id="CACVAS010000020">
    <property type="protein sequence ID" value="CAA6802160.1"/>
    <property type="molecule type" value="Genomic_DNA"/>
</dbReference>